<reference evidence="7" key="1">
    <citation type="submission" date="2017-10" db="EMBL/GenBank/DDBJ databases">
        <title>Rapid genome shrinkage in a self-fertile nematode reveals novel sperm competition proteins.</title>
        <authorList>
            <person name="Yin D."/>
            <person name="Schwarz E.M."/>
            <person name="Thomas C.G."/>
            <person name="Felde R.L."/>
            <person name="Korf I.F."/>
            <person name="Cutter A.D."/>
            <person name="Schartner C.M."/>
            <person name="Ralston E.J."/>
            <person name="Meyer B.J."/>
            <person name="Haag E.S."/>
        </authorList>
    </citation>
    <scope>NUCLEOTIDE SEQUENCE [LARGE SCALE GENOMIC DNA]</scope>
    <source>
        <strain evidence="7">JU1422</strain>
    </source>
</reference>
<evidence type="ECO:0000256" key="3">
    <source>
        <dbReference type="ARBA" id="ARBA00022806"/>
    </source>
</evidence>
<keyword evidence="3" id="KW-0347">Helicase</keyword>
<accession>A0A2G5SE40</accession>
<dbReference type="STRING" id="1611254.A0A2G5SE40"/>
<dbReference type="PANTHER" id="PTHR43788:SF16">
    <property type="entry name" value="HELICASE WITH ZINC FINGER 2"/>
    <property type="match status" value="1"/>
</dbReference>
<dbReference type="GO" id="GO:0016787">
    <property type="term" value="F:hydrolase activity"/>
    <property type="evidence" value="ECO:0007669"/>
    <property type="project" value="UniProtKB-KW"/>
</dbReference>
<evidence type="ECO:0000256" key="1">
    <source>
        <dbReference type="ARBA" id="ARBA00022741"/>
    </source>
</evidence>
<evidence type="ECO:0000313" key="6">
    <source>
        <dbReference type="EMBL" id="PIC13193.1"/>
    </source>
</evidence>
<dbReference type="GO" id="GO:0043139">
    <property type="term" value="F:5'-3' DNA helicase activity"/>
    <property type="evidence" value="ECO:0007669"/>
    <property type="project" value="TreeGrafter"/>
</dbReference>
<dbReference type="GO" id="GO:0005524">
    <property type="term" value="F:ATP binding"/>
    <property type="evidence" value="ECO:0007669"/>
    <property type="project" value="UniProtKB-KW"/>
</dbReference>
<protein>
    <recommendedName>
        <fullName evidence="5">DNA2/NAM7 helicase-like C-terminal domain-containing protein</fullName>
    </recommendedName>
</protein>
<dbReference type="Proteomes" id="UP000230233">
    <property type="component" value="Unassembled WGS sequence"/>
</dbReference>
<evidence type="ECO:0000256" key="4">
    <source>
        <dbReference type="ARBA" id="ARBA00022840"/>
    </source>
</evidence>
<dbReference type="InterPro" id="IPR050534">
    <property type="entry name" value="Coronavir_polyprotein_1ab"/>
</dbReference>
<dbReference type="InterPro" id="IPR041679">
    <property type="entry name" value="DNA2/NAM7-like_C"/>
</dbReference>
<name>A0A2G5SE40_9PELO</name>
<gene>
    <name evidence="6" type="ORF">B9Z55_027853</name>
</gene>
<keyword evidence="4" id="KW-0067">ATP-binding</keyword>
<evidence type="ECO:0000256" key="2">
    <source>
        <dbReference type="ARBA" id="ARBA00022801"/>
    </source>
</evidence>
<proteinExistence type="predicted"/>
<dbReference type="EMBL" id="PDUG01000014">
    <property type="protein sequence ID" value="PIC13193.1"/>
    <property type="molecule type" value="Genomic_DNA"/>
</dbReference>
<dbReference type="PANTHER" id="PTHR43788">
    <property type="entry name" value="DNA2/NAM7 HELICASE FAMILY MEMBER"/>
    <property type="match status" value="1"/>
</dbReference>
<keyword evidence="1" id="KW-0547">Nucleotide-binding</keyword>
<evidence type="ECO:0000259" key="5">
    <source>
        <dbReference type="Pfam" id="PF13087"/>
    </source>
</evidence>
<dbReference type="AlphaFoldDB" id="A0A2G5SE40"/>
<organism evidence="6 7">
    <name type="scientific">Caenorhabditis nigoni</name>
    <dbReference type="NCBI Taxonomy" id="1611254"/>
    <lineage>
        <taxon>Eukaryota</taxon>
        <taxon>Metazoa</taxon>
        <taxon>Ecdysozoa</taxon>
        <taxon>Nematoda</taxon>
        <taxon>Chromadorea</taxon>
        <taxon>Rhabditida</taxon>
        <taxon>Rhabditina</taxon>
        <taxon>Rhabditomorpha</taxon>
        <taxon>Rhabditoidea</taxon>
        <taxon>Rhabditidae</taxon>
        <taxon>Peloderinae</taxon>
        <taxon>Caenorhabditis</taxon>
    </lineage>
</organism>
<evidence type="ECO:0000313" key="7">
    <source>
        <dbReference type="Proteomes" id="UP000230233"/>
    </source>
</evidence>
<feature type="domain" description="DNA2/NAM7 helicase-like C-terminal" evidence="5">
    <location>
        <begin position="4"/>
        <end position="88"/>
    </location>
</feature>
<keyword evidence="2" id="KW-0378">Hydrolase</keyword>
<dbReference type="Pfam" id="PF13087">
    <property type="entry name" value="AAA_12"/>
    <property type="match status" value="1"/>
</dbReference>
<keyword evidence="7" id="KW-1185">Reference proteome</keyword>
<dbReference type="Gene3D" id="3.40.50.300">
    <property type="entry name" value="P-loop containing nucleotide triphosphate hydrolases"/>
    <property type="match status" value="1"/>
</dbReference>
<sequence>MLVAYKTQLEIIEILNDLEKASPASRKRKPDKFPAFCGTMDGSQGHSFKAVIILTPRTSPFRYSEFIEDDNRIKVTISRTKRICCVIIHGSMTIPGGTWSKLIRKVPSEARTIYSVISARWPQ</sequence>
<dbReference type="InterPro" id="IPR027417">
    <property type="entry name" value="P-loop_NTPase"/>
</dbReference>
<comment type="caution">
    <text evidence="6">The sequence shown here is derived from an EMBL/GenBank/DDBJ whole genome shotgun (WGS) entry which is preliminary data.</text>
</comment>